<evidence type="ECO:0000313" key="2">
    <source>
        <dbReference type="EMBL" id="GBG32193.1"/>
    </source>
</evidence>
<reference evidence="2 3" key="1">
    <citation type="submission" date="2017-12" db="EMBL/GenBank/DDBJ databases">
        <title>Sequencing, de novo assembly and annotation of complete genome of a new Thraustochytrid species, strain FCC1311.</title>
        <authorList>
            <person name="Sedici K."/>
            <person name="Godart F."/>
            <person name="Aiese Cigliano R."/>
            <person name="Sanseverino W."/>
            <person name="Barakat M."/>
            <person name="Ortet P."/>
            <person name="Marechal E."/>
            <person name="Cagnac O."/>
            <person name="Amato A."/>
        </authorList>
    </citation>
    <scope>NUCLEOTIDE SEQUENCE [LARGE SCALE GENOMIC DNA]</scope>
</reference>
<evidence type="ECO:0000256" key="1">
    <source>
        <dbReference type="SAM" id="MobiDB-lite"/>
    </source>
</evidence>
<dbReference type="InParanoid" id="A0A2R5GU64"/>
<protein>
    <submittedName>
        <fullName evidence="2">Uncharacterized protein</fullName>
    </submittedName>
</protein>
<gene>
    <name evidence="2" type="ORF">FCC1311_084182</name>
</gene>
<comment type="caution">
    <text evidence="2">The sequence shown here is derived from an EMBL/GenBank/DDBJ whole genome shotgun (WGS) entry which is preliminary data.</text>
</comment>
<sequence length="195" mass="21441">MVPIALHGVLDPDDRHNKGPRPKRKAQNKNELEAQRPSCASRARRGAARRGNLLAGLVLAGELGLSISLSVKPAPLMAMTMDKSAVAAEVAAAVNMVRERWEALTQHGAQLATQLANRLIESSTLVLRLEQNIRELDMQCKRDVCKGLRQLTLAPEAFNASTHEHLTLYLAIWTEAPLAEMRKFRIAEVALLAEV</sequence>
<dbReference type="EMBL" id="BEYU01000116">
    <property type="protein sequence ID" value="GBG32193.1"/>
    <property type="molecule type" value="Genomic_DNA"/>
</dbReference>
<feature type="region of interest" description="Disordered" evidence="1">
    <location>
        <begin position="1"/>
        <end position="45"/>
    </location>
</feature>
<accession>A0A2R5GU64</accession>
<name>A0A2R5GU64_9STRA</name>
<organism evidence="2 3">
    <name type="scientific">Hondaea fermentalgiana</name>
    <dbReference type="NCBI Taxonomy" id="2315210"/>
    <lineage>
        <taxon>Eukaryota</taxon>
        <taxon>Sar</taxon>
        <taxon>Stramenopiles</taxon>
        <taxon>Bigyra</taxon>
        <taxon>Labyrinthulomycetes</taxon>
        <taxon>Thraustochytrida</taxon>
        <taxon>Thraustochytriidae</taxon>
        <taxon>Hondaea</taxon>
    </lineage>
</organism>
<dbReference type="Proteomes" id="UP000241890">
    <property type="component" value="Unassembled WGS sequence"/>
</dbReference>
<keyword evidence="3" id="KW-1185">Reference proteome</keyword>
<evidence type="ECO:0000313" key="3">
    <source>
        <dbReference type="Proteomes" id="UP000241890"/>
    </source>
</evidence>
<proteinExistence type="predicted"/>
<feature type="compositionally biased region" description="Basic residues" evidence="1">
    <location>
        <begin position="18"/>
        <end position="27"/>
    </location>
</feature>
<dbReference type="AlphaFoldDB" id="A0A2R5GU64"/>